<evidence type="ECO:0000313" key="8">
    <source>
        <dbReference type="Proteomes" id="UP001549031"/>
    </source>
</evidence>
<keyword evidence="5 6" id="KW-0472">Membrane</keyword>
<dbReference type="Pfam" id="PF13000">
    <property type="entry name" value="Acatn"/>
    <property type="match status" value="1"/>
</dbReference>
<feature type="transmembrane region" description="Helical" evidence="6">
    <location>
        <begin position="225"/>
        <end position="248"/>
    </location>
</feature>
<dbReference type="Proteomes" id="UP001549031">
    <property type="component" value="Unassembled WGS sequence"/>
</dbReference>
<feature type="transmembrane region" description="Helical" evidence="6">
    <location>
        <begin position="112"/>
        <end position="136"/>
    </location>
</feature>
<dbReference type="SUPFAM" id="SSF103473">
    <property type="entry name" value="MFS general substrate transporter"/>
    <property type="match status" value="1"/>
</dbReference>
<feature type="transmembrane region" description="Helical" evidence="6">
    <location>
        <begin position="287"/>
        <end position="306"/>
    </location>
</feature>
<evidence type="ECO:0000313" key="7">
    <source>
        <dbReference type="EMBL" id="MET3587974.1"/>
    </source>
</evidence>
<proteinExistence type="predicted"/>
<gene>
    <name evidence="7" type="ORF">ABID21_004107</name>
</gene>
<dbReference type="InterPro" id="IPR036259">
    <property type="entry name" value="MFS_trans_sf"/>
</dbReference>
<feature type="transmembrane region" description="Helical" evidence="6">
    <location>
        <begin position="312"/>
        <end position="338"/>
    </location>
</feature>
<dbReference type="RefSeq" id="WP_247245730.1">
    <property type="nucleotide sequence ID" value="NZ_JALJRA010000019.1"/>
</dbReference>
<dbReference type="CDD" id="cd17485">
    <property type="entry name" value="MFS_MFSD3"/>
    <property type="match status" value="1"/>
</dbReference>
<evidence type="ECO:0000256" key="4">
    <source>
        <dbReference type="ARBA" id="ARBA00022989"/>
    </source>
</evidence>
<organism evidence="7 8">
    <name type="scientific">Pseudorhizobium tarimense</name>
    <dbReference type="NCBI Taxonomy" id="1079109"/>
    <lineage>
        <taxon>Bacteria</taxon>
        <taxon>Pseudomonadati</taxon>
        <taxon>Pseudomonadota</taxon>
        <taxon>Alphaproteobacteria</taxon>
        <taxon>Hyphomicrobiales</taxon>
        <taxon>Rhizobiaceae</taxon>
        <taxon>Rhizobium/Agrobacterium group</taxon>
        <taxon>Pseudorhizobium</taxon>
    </lineage>
</organism>
<sequence>MATTGASPHLPSPITIFFVIGGVYVAQSVIGGLTMLGLPAVLRAQGLPLDQIGLLYLTVLPWALKFLWSPQVERFRLPSIGRNRSNIIVLTGSLIAAAGIAIVGLLEPAQLLPVICVLAFVALVASTVDIACDGYAVEQLAKRHHGWGNAAQVGGSYLGSAIGAGLFLVLVNGIGWQSACFGMAVMILLLSLPFSLGPAAREVVAQRVHVPSLVTTVKRPEIRRGLVTTALFVAAHKWGLSMLGAFLIDQGFDLATIGILNGTGSMFIGLAGALVGGALVRAFGSGAVMAGSLVVQALLLLLLAYVGQGGMLPPAAILATAVASSSGIMSIGFVALYAQFMDWSDPRQAGVDFTVFQCMDGLVSIVGGLGTGLIAEHFGYVSIFGGASTLCVAVAAPIYLLLRRQA</sequence>
<feature type="transmembrane region" description="Helical" evidence="6">
    <location>
        <begin position="16"/>
        <end position="42"/>
    </location>
</feature>
<dbReference type="InterPro" id="IPR024371">
    <property type="entry name" value="AcetylCoA_trans_1-like"/>
</dbReference>
<evidence type="ECO:0000256" key="5">
    <source>
        <dbReference type="ARBA" id="ARBA00023136"/>
    </source>
</evidence>
<dbReference type="EMBL" id="JBEPLJ010000018">
    <property type="protein sequence ID" value="MET3587974.1"/>
    <property type="molecule type" value="Genomic_DNA"/>
</dbReference>
<keyword evidence="3 6" id="KW-0812">Transmembrane</keyword>
<comment type="subcellular location">
    <subcellularLocation>
        <location evidence="1">Membrane</location>
        <topology evidence="1">Multi-pass membrane protein</topology>
    </subcellularLocation>
</comment>
<feature type="transmembrane region" description="Helical" evidence="6">
    <location>
        <begin position="181"/>
        <end position="204"/>
    </location>
</feature>
<keyword evidence="4 6" id="KW-1133">Transmembrane helix</keyword>
<name>A0ABV2HBV6_9HYPH</name>
<dbReference type="Gene3D" id="1.20.1250.20">
    <property type="entry name" value="MFS general substrate transporter like domains"/>
    <property type="match status" value="2"/>
</dbReference>
<feature type="transmembrane region" description="Helical" evidence="6">
    <location>
        <begin position="254"/>
        <end position="280"/>
    </location>
</feature>
<accession>A0ABV2HBV6</accession>
<feature type="transmembrane region" description="Helical" evidence="6">
    <location>
        <begin position="87"/>
        <end position="106"/>
    </location>
</feature>
<evidence type="ECO:0000256" key="3">
    <source>
        <dbReference type="ARBA" id="ARBA00022692"/>
    </source>
</evidence>
<protein>
    <submittedName>
        <fullName evidence="7">MFS transporter (Putative signal transducer)</fullName>
    </submittedName>
</protein>
<feature type="transmembrane region" description="Helical" evidence="6">
    <location>
        <begin position="350"/>
        <end position="374"/>
    </location>
</feature>
<dbReference type="InterPro" id="IPR004752">
    <property type="entry name" value="AmpG_permease/AT-1"/>
</dbReference>
<keyword evidence="2" id="KW-0813">Transport</keyword>
<feature type="transmembrane region" description="Helical" evidence="6">
    <location>
        <begin position="380"/>
        <end position="402"/>
    </location>
</feature>
<dbReference type="PANTHER" id="PTHR12778:SF10">
    <property type="entry name" value="MAJOR FACILITATOR SUPERFAMILY DOMAIN-CONTAINING PROTEIN 3"/>
    <property type="match status" value="1"/>
</dbReference>
<feature type="transmembrane region" description="Helical" evidence="6">
    <location>
        <begin position="157"/>
        <end position="175"/>
    </location>
</feature>
<reference evidence="7 8" key="1">
    <citation type="submission" date="2024-06" db="EMBL/GenBank/DDBJ databases">
        <title>Genomic Encyclopedia of Type Strains, Phase IV (KMG-IV): sequencing the most valuable type-strain genomes for metagenomic binning, comparative biology and taxonomic classification.</title>
        <authorList>
            <person name="Goeker M."/>
        </authorList>
    </citation>
    <scope>NUCLEOTIDE SEQUENCE [LARGE SCALE GENOMIC DNA]</scope>
    <source>
        <strain evidence="7 8">DSM 105042</strain>
    </source>
</reference>
<evidence type="ECO:0000256" key="6">
    <source>
        <dbReference type="SAM" id="Phobius"/>
    </source>
</evidence>
<keyword evidence="8" id="KW-1185">Reference proteome</keyword>
<comment type="caution">
    <text evidence="7">The sequence shown here is derived from an EMBL/GenBank/DDBJ whole genome shotgun (WGS) entry which is preliminary data.</text>
</comment>
<dbReference type="PANTHER" id="PTHR12778">
    <property type="entry name" value="SOLUTE CARRIER FAMILY 33 ACETYL-COA TRANSPORTER -RELATED"/>
    <property type="match status" value="1"/>
</dbReference>
<evidence type="ECO:0000256" key="2">
    <source>
        <dbReference type="ARBA" id="ARBA00022448"/>
    </source>
</evidence>
<evidence type="ECO:0000256" key="1">
    <source>
        <dbReference type="ARBA" id="ARBA00004141"/>
    </source>
</evidence>